<dbReference type="EMBL" id="LFZW01000001">
    <property type="protein sequence ID" value="KMY50474.1"/>
    <property type="molecule type" value="Genomic_DNA"/>
</dbReference>
<dbReference type="InterPro" id="IPR000182">
    <property type="entry name" value="GNAT_dom"/>
</dbReference>
<dbReference type="PATRIC" id="fig|1679170.3.peg.3193"/>
<keyword evidence="3" id="KW-1185">Reference proteome</keyword>
<name>A0A0K9GUV8_9BACI</name>
<dbReference type="NCBIfam" id="TIGR03827">
    <property type="entry name" value="GNAT_ablB"/>
    <property type="match status" value="1"/>
</dbReference>
<dbReference type="PROSITE" id="PS51186">
    <property type="entry name" value="GNAT"/>
    <property type="match status" value="1"/>
</dbReference>
<proteinExistence type="predicted"/>
<dbReference type="Pfam" id="PF00583">
    <property type="entry name" value="Acetyltransf_1"/>
    <property type="match status" value="1"/>
</dbReference>
<dbReference type="CDD" id="cd04301">
    <property type="entry name" value="NAT_SF"/>
    <property type="match status" value="1"/>
</dbReference>
<evidence type="ECO:0000313" key="3">
    <source>
        <dbReference type="Proteomes" id="UP000037146"/>
    </source>
</evidence>
<feature type="domain" description="N-acetyltransferase" evidence="1">
    <location>
        <begin position="131"/>
        <end position="282"/>
    </location>
</feature>
<evidence type="ECO:0000313" key="2">
    <source>
        <dbReference type="EMBL" id="KMY50474.1"/>
    </source>
</evidence>
<dbReference type="GO" id="GO:0008080">
    <property type="term" value="F:N-acetyltransferase activity"/>
    <property type="evidence" value="ECO:0007669"/>
    <property type="project" value="InterPro"/>
</dbReference>
<dbReference type="Gene3D" id="3.40.630.30">
    <property type="match status" value="1"/>
</dbReference>
<dbReference type="AlphaFoldDB" id="A0A0K9GUV8"/>
<accession>A0A0K9GUV8</accession>
<dbReference type="Proteomes" id="UP000037146">
    <property type="component" value="Unassembled WGS sequence"/>
</dbReference>
<dbReference type="RefSeq" id="WP_049681829.1">
    <property type="nucleotide sequence ID" value="NZ_LFZW01000001.1"/>
</dbReference>
<protein>
    <submittedName>
        <fullName evidence="2">Beta-lysine acetyltransferase</fullName>
    </submittedName>
</protein>
<organism evidence="2 3">
    <name type="scientific">Peribacillus loiseleuriae</name>
    <dbReference type="NCBI Taxonomy" id="1679170"/>
    <lineage>
        <taxon>Bacteria</taxon>
        <taxon>Bacillati</taxon>
        <taxon>Bacillota</taxon>
        <taxon>Bacilli</taxon>
        <taxon>Bacillales</taxon>
        <taxon>Bacillaceae</taxon>
        <taxon>Peribacillus</taxon>
    </lineage>
</organism>
<comment type="caution">
    <text evidence="2">The sequence shown here is derived from an EMBL/GenBank/DDBJ whole genome shotgun (WGS) entry which is preliminary data.</text>
</comment>
<dbReference type="InterPro" id="IPR022525">
    <property type="entry name" value="GNAT_AblB"/>
</dbReference>
<dbReference type="InterPro" id="IPR016181">
    <property type="entry name" value="Acyl_CoA_acyltransferase"/>
</dbReference>
<gene>
    <name evidence="2" type="ORF">AC625_13990</name>
</gene>
<dbReference type="SUPFAM" id="SSF55729">
    <property type="entry name" value="Acyl-CoA N-acyltransferases (Nat)"/>
    <property type="match status" value="1"/>
</dbReference>
<keyword evidence="2" id="KW-0808">Transferase</keyword>
<dbReference type="STRING" id="1679170.AC625_13990"/>
<sequence>MNDIPMEKEINGNSFYVKLVIDPFNKRVRMDDYLGNITLCLKEAVEAVLKIGAEKLIVKARQENFKELILAGFVFEASIDKYFYGSDCCFFAKYYQNERRNSGNWQEEDEILTRVISLSAIEQRKQLPLGYIIRKANSADANELACLYKQVFEIYPVPMNDPEYVKKCIENEAVFYVCLFNEKIVSAASAEVNSHYHNAEITDCATLPEHRQFGLMKLLISELEKYLAEHQIFCMYSIARALSFGMNATFHSLNYTYRGRLANNCYIFDKLEDMNIWVKNIS</sequence>
<evidence type="ECO:0000259" key="1">
    <source>
        <dbReference type="PROSITE" id="PS51186"/>
    </source>
</evidence>
<dbReference type="OrthoDB" id="9790652at2"/>
<reference evidence="3" key="1">
    <citation type="submission" date="2015-07" db="EMBL/GenBank/DDBJ databases">
        <title>Genome sequencing project for genomic taxonomy and phylogenomics of Bacillus-like bacteria.</title>
        <authorList>
            <person name="Liu B."/>
            <person name="Wang J."/>
            <person name="Zhu Y."/>
            <person name="Liu G."/>
            <person name="Chen Q."/>
            <person name="Chen Z."/>
            <person name="Lan J."/>
            <person name="Che J."/>
            <person name="Ge C."/>
            <person name="Shi H."/>
            <person name="Pan Z."/>
            <person name="Liu X."/>
        </authorList>
    </citation>
    <scope>NUCLEOTIDE SEQUENCE [LARGE SCALE GENOMIC DNA]</scope>
    <source>
        <strain evidence="3">FJAT-27997</strain>
    </source>
</reference>